<evidence type="ECO:0000256" key="7">
    <source>
        <dbReference type="ARBA" id="ARBA00023136"/>
    </source>
</evidence>
<evidence type="ECO:0000256" key="1">
    <source>
        <dbReference type="ARBA" id="ARBA00004648"/>
    </source>
</evidence>
<keyword evidence="7 12" id="KW-0472">Membrane</keyword>
<evidence type="ECO:0000256" key="6">
    <source>
        <dbReference type="ARBA" id="ARBA00022989"/>
    </source>
</evidence>
<evidence type="ECO:0000256" key="11">
    <source>
        <dbReference type="SAM" id="MobiDB-lite"/>
    </source>
</evidence>
<evidence type="ECO:0000256" key="3">
    <source>
        <dbReference type="ARBA" id="ARBA00022692"/>
    </source>
</evidence>
<dbReference type="PANTHER" id="PTHR12804">
    <property type="entry name" value="MICROSOMAL SIGNAL PEPTIDASE 23 KD SUBUNIT SPC22/23"/>
    <property type="match status" value="1"/>
</dbReference>
<dbReference type="STRING" id="2082308.A0A2K1QMV9"/>
<gene>
    <name evidence="13" type="ORF">CAC42_212</name>
</gene>
<evidence type="ECO:0000256" key="9">
    <source>
        <dbReference type="ARBA" id="ARBA00033146"/>
    </source>
</evidence>
<dbReference type="GO" id="GO:0045047">
    <property type="term" value="P:protein targeting to ER"/>
    <property type="evidence" value="ECO:0007669"/>
    <property type="project" value="TreeGrafter"/>
</dbReference>
<dbReference type="InParanoid" id="A0A2K1QMV9"/>
<keyword evidence="4" id="KW-0256">Endoplasmic reticulum</keyword>
<evidence type="ECO:0000313" key="13">
    <source>
        <dbReference type="EMBL" id="PNS16478.1"/>
    </source>
</evidence>
<evidence type="ECO:0000256" key="4">
    <source>
        <dbReference type="ARBA" id="ARBA00022824"/>
    </source>
</evidence>
<proteinExistence type="inferred from homology"/>
<feature type="compositionally biased region" description="Basic and acidic residues" evidence="11">
    <location>
        <begin position="162"/>
        <end position="172"/>
    </location>
</feature>
<dbReference type="Pfam" id="PF04573">
    <property type="entry name" value="SPC22"/>
    <property type="match status" value="1"/>
</dbReference>
<reference evidence="13 14" key="1">
    <citation type="submission" date="2017-06" db="EMBL/GenBank/DDBJ databases">
        <title>Draft genome sequence of a variant of Elsinoe murrayae.</title>
        <authorList>
            <person name="Cheng Q."/>
        </authorList>
    </citation>
    <scope>NUCLEOTIDE SEQUENCE [LARGE SCALE GENOMIC DNA]</scope>
    <source>
        <strain evidence="13 14">CQ-2017a</strain>
    </source>
</reference>
<comment type="function">
    <text evidence="10">Essential component of the signal peptidase complex (SPC) which catalyzes the cleavage of N-terminal signal sequences from nascent proteins as they are translocated into the lumen of the endoplasmic reticulum. Essential for the SPC catalytic activity, possibly by stabilizing and positioning the active center of the complex close to the lumenal surface. Essential for viability.</text>
</comment>
<name>A0A2K1QMV9_9PEZI</name>
<evidence type="ECO:0000256" key="8">
    <source>
        <dbReference type="ARBA" id="ARBA00029556"/>
    </source>
</evidence>
<evidence type="ECO:0000256" key="10">
    <source>
        <dbReference type="ARBA" id="ARBA00045670"/>
    </source>
</evidence>
<feature type="transmembrane region" description="Helical" evidence="12">
    <location>
        <begin position="12"/>
        <end position="32"/>
    </location>
</feature>
<comment type="subcellular location">
    <subcellularLocation>
        <location evidence="1">Endoplasmic reticulum membrane</location>
        <topology evidence="1">Single-pass type II membrane protein</topology>
    </subcellularLocation>
</comment>
<dbReference type="GO" id="GO:0005787">
    <property type="term" value="C:signal peptidase complex"/>
    <property type="evidence" value="ECO:0007669"/>
    <property type="project" value="InterPro"/>
</dbReference>
<feature type="region of interest" description="Disordered" evidence="11">
    <location>
        <begin position="128"/>
        <end position="172"/>
    </location>
</feature>
<dbReference type="EMBL" id="NKHZ01000057">
    <property type="protein sequence ID" value="PNS16478.1"/>
    <property type="molecule type" value="Genomic_DNA"/>
</dbReference>
<dbReference type="GO" id="GO:0006465">
    <property type="term" value="P:signal peptide processing"/>
    <property type="evidence" value="ECO:0007669"/>
    <property type="project" value="InterPro"/>
</dbReference>
<keyword evidence="14" id="KW-1185">Reference proteome</keyword>
<sequence length="293" mass="32476">MHSTLVRVQNAFGFFTTVAFSVAAVIALSSLIHPQTPSAKLHMSNVSVVKGRPHYYSTKKEEYAHIKFDLSADLSSLFSWNTKQVFVYIIAVFPSHHPSTSKSPVPSSEAIIWDAIIPSSLAPWHENTYIHPGTTRSPKQSRDRKRQRSSSPAEKQSKRLRTHDPALDEAKAYPKGKTEGIIKLDAQRPKYQVTTPTSKIAGLENCTLYLRYNVQPWVGALQWSAWPPVPARDLEEEQKGTRGGIITPFWRGLRGGRSQTFKLPAVKGSEGSKVKKEDLGTETGGEANRGSPA</sequence>
<keyword evidence="6 12" id="KW-1133">Transmembrane helix</keyword>
<evidence type="ECO:0000256" key="2">
    <source>
        <dbReference type="ARBA" id="ARBA00009289"/>
    </source>
</evidence>
<dbReference type="PANTHER" id="PTHR12804:SF0">
    <property type="entry name" value="SIGNAL PEPTIDASE COMPLEX SUBUNIT 3"/>
    <property type="match status" value="1"/>
</dbReference>
<comment type="similarity">
    <text evidence="2">Belongs to the SPCS3 family.</text>
</comment>
<keyword evidence="5" id="KW-0735">Signal-anchor</keyword>
<keyword evidence="3 12" id="KW-0812">Transmembrane</keyword>
<evidence type="ECO:0000256" key="5">
    <source>
        <dbReference type="ARBA" id="ARBA00022968"/>
    </source>
</evidence>
<accession>A0A2K1QMV9</accession>
<evidence type="ECO:0000256" key="12">
    <source>
        <dbReference type="SAM" id="Phobius"/>
    </source>
</evidence>
<evidence type="ECO:0000313" key="14">
    <source>
        <dbReference type="Proteomes" id="UP000243797"/>
    </source>
</evidence>
<protein>
    <recommendedName>
        <fullName evidence="8">Signal peptidase complex subunit 3</fullName>
    </recommendedName>
    <alternativeName>
        <fullName evidence="9">Microsomal signal peptidase subunit 3</fullName>
    </alternativeName>
</protein>
<dbReference type="AlphaFoldDB" id="A0A2K1QMV9"/>
<organism evidence="13 14">
    <name type="scientific">Sphaceloma murrayae</name>
    <dbReference type="NCBI Taxonomy" id="2082308"/>
    <lineage>
        <taxon>Eukaryota</taxon>
        <taxon>Fungi</taxon>
        <taxon>Dikarya</taxon>
        <taxon>Ascomycota</taxon>
        <taxon>Pezizomycotina</taxon>
        <taxon>Dothideomycetes</taxon>
        <taxon>Dothideomycetidae</taxon>
        <taxon>Myriangiales</taxon>
        <taxon>Elsinoaceae</taxon>
        <taxon>Sphaceloma</taxon>
    </lineage>
</organism>
<feature type="region of interest" description="Disordered" evidence="11">
    <location>
        <begin position="261"/>
        <end position="293"/>
    </location>
</feature>
<feature type="compositionally biased region" description="Basic and acidic residues" evidence="11">
    <location>
        <begin position="270"/>
        <end position="279"/>
    </location>
</feature>
<comment type="caution">
    <text evidence="13">The sequence shown here is derived from an EMBL/GenBank/DDBJ whole genome shotgun (WGS) entry which is preliminary data.</text>
</comment>
<dbReference type="InterPro" id="IPR007653">
    <property type="entry name" value="SPC3"/>
</dbReference>
<dbReference type="Proteomes" id="UP000243797">
    <property type="component" value="Unassembled WGS sequence"/>
</dbReference>
<dbReference type="OrthoDB" id="10261524at2759"/>